<dbReference type="PANTHER" id="PTHR42767:SF1">
    <property type="entry name" value="ENDO-BETA-1,6-GALACTANASE-LIKE DOMAIN-CONTAINING PROTEIN"/>
    <property type="match status" value="1"/>
</dbReference>
<accession>A0ABP0TUT1</accession>
<dbReference type="Proteomes" id="UP001497512">
    <property type="component" value="Chromosome 15"/>
</dbReference>
<protein>
    <recommendedName>
        <fullName evidence="1">Endo-beta-1,6-galactanase-like domain-containing protein</fullName>
    </recommendedName>
</protein>
<evidence type="ECO:0000313" key="2">
    <source>
        <dbReference type="EMBL" id="CAK9205613.1"/>
    </source>
</evidence>
<sequence length="631" mass="70384">MSSTCSVLCTGSFQGDCKLVCLHEQQQRFLVAAARYNSVSHSFGNERLKLAHTFTPNTLLIVRSSVQEPAGGVAAVKSQMATPAVGEEPMADRLTAEMGEEEEDEEHDEMEIGVQNGGDDLLKKKKAATMAAEEEKVIKVEKKGGLLGQLQTLATWFSAWPQIPNKVDFVYVPREPSGNPITWEGWGTSLCWWANFVGGLPKGDSNYVLDLLFDPSKGLGLTIVRYNIGGGADLSFDTNLRPFGDIPGFKPRGPNAAYDWSADKQQRDVLFGARDRGANVFEAFSNSPPSWMTLSGSVTGNWRKGQDNLNPIYYEAFADYLTEVVLQYQKWGLHFDTLAPFNEPCEGWWYIDRNKPAQEGCNFSIRSMAKVIPLVKQSLARKGLAVKISAFDAWSNNTLKALRGVGEEALAAVDQVNVHTYVHFVQREDDARRKQVERNVFVGGKKLWMSEYGPLNWGGEEYDIALAVGRHITLDLNDLRPSAWCYWQALEGPGSFWGLLQTPLNYQVNPFAVDIKKQYYVMMQFTRWIRPGFKVFQNESLHDFLVTAVHPSGLTVVLVLTNTSSKNKDLSYDLTEVSPLLKGLPLNVTPFRTSMTENHVELPSLTFETPLLVIRSIAKSITTLVISQLSD</sequence>
<dbReference type="InterPro" id="IPR017853">
    <property type="entry name" value="GH"/>
</dbReference>
<dbReference type="InterPro" id="IPR039743">
    <property type="entry name" value="6GAL/EXGAL"/>
</dbReference>
<evidence type="ECO:0000313" key="3">
    <source>
        <dbReference type="Proteomes" id="UP001497512"/>
    </source>
</evidence>
<dbReference type="Gene3D" id="3.20.20.80">
    <property type="entry name" value="Glycosidases"/>
    <property type="match status" value="1"/>
</dbReference>
<dbReference type="EMBL" id="OZ019907">
    <property type="protein sequence ID" value="CAK9205613.1"/>
    <property type="molecule type" value="Genomic_DNA"/>
</dbReference>
<dbReference type="PANTHER" id="PTHR42767">
    <property type="entry name" value="ENDO-BETA-1,6-GALACTANASE"/>
    <property type="match status" value="1"/>
</dbReference>
<keyword evidence="3" id="KW-1185">Reference proteome</keyword>
<dbReference type="Pfam" id="PF14587">
    <property type="entry name" value="Glyco_hydr_30_2"/>
    <property type="match status" value="1"/>
</dbReference>
<evidence type="ECO:0000259" key="1">
    <source>
        <dbReference type="Pfam" id="PF14587"/>
    </source>
</evidence>
<gene>
    <name evidence="2" type="ORF">CSSPTR1EN2_LOCUS7936</name>
</gene>
<name>A0ABP0TUT1_9BRYO</name>
<feature type="domain" description="Endo-beta-1,6-galactanase-like" evidence="1">
    <location>
        <begin position="182"/>
        <end position="401"/>
    </location>
</feature>
<reference evidence="2" key="1">
    <citation type="submission" date="2024-02" db="EMBL/GenBank/DDBJ databases">
        <authorList>
            <consortium name="ELIXIR-Norway"/>
            <consortium name="Elixir Norway"/>
        </authorList>
    </citation>
    <scope>NUCLEOTIDE SEQUENCE</scope>
</reference>
<organism evidence="2 3">
    <name type="scientific">Sphagnum troendelagicum</name>
    <dbReference type="NCBI Taxonomy" id="128251"/>
    <lineage>
        <taxon>Eukaryota</taxon>
        <taxon>Viridiplantae</taxon>
        <taxon>Streptophyta</taxon>
        <taxon>Embryophyta</taxon>
        <taxon>Bryophyta</taxon>
        <taxon>Sphagnophytina</taxon>
        <taxon>Sphagnopsida</taxon>
        <taxon>Sphagnales</taxon>
        <taxon>Sphagnaceae</taxon>
        <taxon>Sphagnum</taxon>
    </lineage>
</organism>
<dbReference type="Gene3D" id="2.60.40.1180">
    <property type="entry name" value="Golgi alpha-mannosidase II"/>
    <property type="match status" value="1"/>
</dbReference>
<dbReference type="SUPFAM" id="SSF51445">
    <property type="entry name" value="(Trans)glycosidases"/>
    <property type="match status" value="1"/>
</dbReference>
<dbReference type="InterPro" id="IPR013780">
    <property type="entry name" value="Glyco_hydro_b"/>
</dbReference>
<proteinExistence type="predicted"/>
<dbReference type="InterPro" id="IPR039514">
    <property type="entry name" value="6GAL-like"/>
</dbReference>